<dbReference type="EMBL" id="NBSH01000011">
    <property type="protein sequence ID" value="ORX35237.1"/>
    <property type="molecule type" value="Genomic_DNA"/>
</dbReference>
<name>A0A1Y1UCI3_9TREE</name>
<dbReference type="PANTHER" id="PTHR15141:SF76">
    <property type="entry name" value="TRANSCRIPTION ELONGATION FACTOR B POLYPEPTIDE 3"/>
    <property type="match status" value="1"/>
</dbReference>
<proteinExistence type="predicted"/>
<dbReference type="RefSeq" id="XP_021869427.1">
    <property type="nucleotide sequence ID" value="XM_022019260.1"/>
</dbReference>
<dbReference type="AlphaFoldDB" id="A0A1Y1UCI3"/>
<dbReference type="FunCoup" id="A0A1Y1UCI3">
    <property type="interactions" value="23"/>
</dbReference>
<dbReference type="InterPro" id="IPR051870">
    <property type="entry name" value="Elongin-A_domain"/>
</dbReference>
<dbReference type="InterPro" id="IPR010684">
    <property type="entry name" value="RNA_pol_II_trans_fac_SIII_A"/>
</dbReference>
<keyword evidence="3" id="KW-1185">Reference proteome</keyword>
<feature type="compositionally biased region" description="Acidic residues" evidence="1">
    <location>
        <begin position="7"/>
        <end position="17"/>
    </location>
</feature>
<sequence>MPRDALEYEEADEEEQADLFGSENERAESDVEDDTNPEFSEYNTAVPIGTSVDGPCFTSSAHAGPSKLSKKREQAPVAIQWPDAQTRLADLRDMKRYNIPLGSANGVKSLKEACMFVIRSNGKNIWHIGDVPYTLLKPFLDYLPASQLAEVEDNSPSLKKDTDWLWEIFLLQEFPLYHEKVRERKGEPRTHGWRRMYRDAHEDAEERKAAATARATALYKRLEEEKKAKKIVRMDHPPPETNKRRKHIVGSVPAIAASAAMMKARSEINRARISVAHASGKVTAPPRTTGQGSNQLFVNPYLAKSGPSGPVAQPFPSSVKPLNNRIPMPKVKLPPNGGMRPGGHSKTGPNPALVNKTYDTPPLATKKPDKSALNDFFDSSPRAVHSKPSTSSDKLDRIEAKDASGRASKRTSSVVDPSKGLFMAKKPRLSGR</sequence>
<comment type="caution">
    <text evidence="2">The sequence shown here is derived from an EMBL/GenBank/DDBJ whole genome shotgun (WGS) entry which is preliminary data.</text>
</comment>
<gene>
    <name evidence="2" type="ORF">BD324DRAFT_83613</name>
</gene>
<organism evidence="2 3">
    <name type="scientific">Kockovaella imperatae</name>
    <dbReference type="NCBI Taxonomy" id="4999"/>
    <lineage>
        <taxon>Eukaryota</taxon>
        <taxon>Fungi</taxon>
        <taxon>Dikarya</taxon>
        <taxon>Basidiomycota</taxon>
        <taxon>Agaricomycotina</taxon>
        <taxon>Tremellomycetes</taxon>
        <taxon>Tremellales</taxon>
        <taxon>Cuniculitremaceae</taxon>
        <taxon>Kockovaella</taxon>
    </lineage>
</organism>
<evidence type="ECO:0000313" key="3">
    <source>
        <dbReference type="Proteomes" id="UP000193218"/>
    </source>
</evidence>
<dbReference type="GeneID" id="33561069"/>
<feature type="region of interest" description="Disordered" evidence="1">
    <location>
        <begin position="1"/>
        <end position="45"/>
    </location>
</feature>
<dbReference type="OrthoDB" id="21513at2759"/>
<evidence type="ECO:0000256" key="1">
    <source>
        <dbReference type="SAM" id="MobiDB-lite"/>
    </source>
</evidence>
<dbReference type="InParanoid" id="A0A1Y1UCI3"/>
<dbReference type="Gene3D" id="6.10.250.3180">
    <property type="match status" value="1"/>
</dbReference>
<feature type="compositionally biased region" description="Basic and acidic residues" evidence="1">
    <location>
        <begin position="393"/>
        <end position="404"/>
    </location>
</feature>
<dbReference type="PANTHER" id="PTHR15141">
    <property type="entry name" value="TRANSCRIPTION ELONGATION FACTOR B POLYPEPTIDE 3"/>
    <property type="match status" value="1"/>
</dbReference>
<dbReference type="Pfam" id="PF06881">
    <property type="entry name" value="Elongin_A"/>
    <property type="match status" value="1"/>
</dbReference>
<dbReference type="GO" id="GO:0070449">
    <property type="term" value="C:elongin complex"/>
    <property type="evidence" value="ECO:0007669"/>
    <property type="project" value="InterPro"/>
</dbReference>
<feature type="region of interest" description="Disordered" evidence="1">
    <location>
        <begin position="306"/>
        <end position="432"/>
    </location>
</feature>
<accession>A0A1Y1UCI3</accession>
<dbReference type="Proteomes" id="UP000193218">
    <property type="component" value="Unassembled WGS sequence"/>
</dbReference>
<evidence type="ECO:0000313" key="2">
    <source>
        <dbReference type="EMBL" id="ORX35237.1"/>
    </source>
</evidence>
<dbReference type="GO" id="GO:0006368">
    <property type="term" value="P:transcription elongation by RNA polymerase II"/>
    <property type="evidence" value="ECO:0007669"/>
    <property type="project" value="InterPro"/>
</dbReference>
<reference evidence="2 3" key="1">
    <citation type="submission" date="2017-03" db="EMBL/GenBank/DDBJ databases">
        <title>Widespread Adenine N6-methylation of Active Genes in Fungi.</title>
        <authorList>
            <consortium name="DOE Joint Genome Institute"/>
            <person name="Mondo S.J."/>
            <person name="Dannebaum R.O."/>
            <person name="Kuo R.C."/>
            <person name="Louie K.B."/>
            <person name="Bewick A.J."/>
            <person name="Labutti K."/>
            <person name="Haridas S."/>
            <person name="Kuo A."/>
            <person name="Salamov A."/>
            <person name="Ahrendt S.R."/>
            <person name="Lau R."/>
            <person name="Bowen B.P."/>
            <person name="Lipzen A."/>
            <person name="Sullivan W."/>
            <person name="Andreopoulos W.B."/>
            <person name="Clum A."/>
            <person name="Lindquist E."/>
            <person name="Daum C."/>
            <person name="Northen T.R."/>
            <person name="Ramamoorthy G."/>
            <person name="Schmitz R.J."/>
            <person name="Gryganskyi A."/>
            <person name="Culley D."/>
            <person name="Magnuson J."/>
            <person name="James T.Y."/>
            <person name="O'Malley M.A."/>
            <person name="Stajich J.E."/>
            <person name="Spatafora J.W."/>
            <person name="Visel A."/>
            <person name="Grigoriev I.V."/>
        </authorList>
    </citation>
    <scope>NUCLEOTIDE SEQUENCE [LARGE SCALE GENOMIC DNA]</scope>
    <source>
        <strain evidence="2 3">NRRL Y-17943</strain>
    </source>
</reference>
<dbReference type="STRING" id="4999.A0A1Y1UCI3"/>
<protein>
    <submittedName>
        <fullName evidence="2">RNA polymerase II transcription factor SIII subunit A-domain-containing protein</fullName>
    </submittedName>
</protein>